<keyword evidence="2" id="KW-1185">Reference proteome</keyword>
<evidence type="ECO:0000313" key="1">
    <source>
        <dbReference type="EMBL" id="GAA2228861.1"/>
    </source>
</evidence>
<dbReference type="EMBL" id="BAAATR010000002">
    <property type="protein sequence ID" value="GAA2228861.1"/>
    <property type="molecule type" value="Genomic_DNA"/>
</dbReference>
<proteinExistence type="predicted"/>
<dbReference type="Proteomes" id="UP001500305">
    <property type="component" value="Unassembled WGS sequence"/>
</dbReference>
<protein>
    <submittedName>
        <fullName evidence="1">Uncharacterized protein</fullName>
    </submittedName>
</protein>
<dbReference type="Gene3D" id="3.40.50.150">
    <property type="entry name" value="Vaccinia Virus protein VP39"/>
    <property type="match status" value="1"/>
</dbReference>
<comment type="caution">
    <text evidence="1">The sequence shown here is derived from an EMBL/GenBank/DDBJ whole genome shotgun (WGS) entry which is preliminary data.</text>
</comment>
<reference evidence="2" key="1">
    <citation type="journal article" date="2019" name="Int. J. Syst. Evol. Microbiol.">
        <title>The Global Catalogue of Microorganisms (GCM) 10K type strain sequencing project: providing services to taxonomists for standard genome sequencing and annotation.</title>
        <authorList>
            <consortium name="The Broad Institute Genomics Platform"/>
            <consortium name="The Broad Institute Genome Sequencing Center for Infectious Disease"/>
            <person name="Wu L."/>
            <person name="Ma J."/>
        </authorList>
    </citation>
    <scope>NUCLEOTIDE SEQUENCE [LARGE SCALE GENOMIC DNA]</scope>
    <source>
        <strain evidence="2">JCM 7356</strain>
    </source>
</reference>
<name>A0ABP5Q966_9ACTN</name>
<gene>
    <name evidence="1" type="ORF">GCM10010430_05840</name>
</gene>
<accession>A0ABP5Q966</accession>
<sequence length="63" mass="6914">MAEDGHVTLVPRPRAEIEEYFAGWEPVEPVEADVAPVLARRPDGEPPADPQAAYYWAGAARKP</sequence>
<dbReference type="InterPro" id="IPR029063">
    <property type="entry name" value="SAM-dependent_MTases_sf"/>
</dbReference>
<organism evidence="1 2">
    <name type="scientific">Kitasatospora cystarginea</name>
    <dbReference type="NCBI Taxonomy" id="58350"/>
    <lineage>
        <taxon>Bacteria</taxon>
        <taxon>Bacillati</taxon>
        <taxon>Actinomycetota</taxon>
        <taxon>Actinomycetes</taxon>
        <taxon>Kitasatosporales</taxon>
        <taxon>Streptomycetaceae</taxon>
        <taxon>Kitasatospora</taxon>
    </lineage>
</organism>
<evidence type="ECO:0000313" key="2">
    <source>
        <dbReference type="Proteomes" id="UP001500305"/>
    </source>
</evidence>